<reference evidence="2" key="1">
    <citation type="submission" date="2017-10" db="EMBL/GenBank/DDBJ databases">
        <title>Rapid genome shrinkage in a self-fertile nematode reveals novel sperm competition proteins.</title>
        <authorList>
            <person name="Yin D."/>
            <person name="Schwarz E.M."/>
            <person name="Thomas C.G."/>
            <person name="Felde R.L."/>
            <person name="Korf I.F."/>
            <person name="Cutter A.D."/>
            <person name="Schartner C.M."/>
            <person name="Ralston E.J."/>
            <person name="Meyer B.J."/>
            <person name="Haag E.S."/>
        </authorList>
    </citation>
    <scope>NUCLEOTIDE SEQUENCE [LARGE SCALE GENOMIC DNA]</scope>
    <source>
        <strain evidence="2">JU1422</strain>
    </source>
</reference>
<accession>A0A2G5UI02</accession>
<proteinExistence type="predicted"/>
<organism evidence="1 2">
    <name type="scientific">Caenorhabditis nigoni</name>
    <dbReference type="NCBI Taxonomy" id="1611254"/>
    <lineage>
        <taxon>Eukaryota</taxon>
        <taxon>Metazoa</taxon>
        <taxon>Ecdysozoa</taxon>
        <taxon>Nematoda</taxon>
        <taxon>Chromadorea</taxon>
        <taxon>Rhabditida</taxon>
        <taxon>Rhabditina</taxon>
        <taxon>Rhabditomorpha</taxon>
        <taxon>Rhabditoidea</taxon>
        <taxon>Rhabditidae</taxon>
        <taxon>Peloderinae</taxon>
        <taxon>Caenorhabditis</taxon>
    </lineage>
</organism>
<evidence type="ECO:0000313" key="1">
    <source>
        <dbReference type="EMBL" id="PIC38836.1"/>
    </source>
</evidence>
<dbReference type="OrthoDB" id="5800016at2759"/>
<gene>
    <name evidence="1" type="primary">Cni-ZK632.5</name>
    <name evidence="1" type="synonym">Cnig_chr_III.g10719</name>
    <name evidence="1" type="ORF">B9Z55_010719</name>
</gene>
<dbReference type="STRING" id="1611254.A0A2G5UI02"/>
<keyword evidence="2" id="KW-1185">Reference proteome</keyword>
<dbReference type="Proteomes" id="UP000230233">
    <property type="component" value="Chromosome III"/>
</dbReference>
<evidence type="ECO:0000313" key="2">
    <source>
        <dbReference type="Proteomes" id="UP000230233"/>
    </source>
</evidence>
<protein>
    <submittedName>
        <fullName evidence="1">Uncharacterized protein</fullName>
    </submittedName>
</protein>
<dbReference type="EMBL" id="PDUG01000003">
    <property type="protein sequence ID" value="PIC38836.1"/>
    <property type="molecule type" value="Genomic_DNA"/>
</dbReference>
<comment type="caution">
    <text evidence="1">The sequence shown here is derived from an EMBL/GenBank/DDBJ whole genome shotgun (WGS) entry which is preliminary data.</text>
</comment>
<dbReference type="AlphaFoldDB" id="A0A2G5UI02"/>
<name>A0A2G5UI02_9PELO</name>
<sequence length="824" mass="95060">MLSSLSFLINGEINDQQQQQKLRNLQCLYMINKQKPIRDDNGNPFSAQDLSDDLNQRIINLKLDAFQTVVTDILDKLKFHDEALHYFVLVATFRLPDEKLEKTLIELSMQQNLMMRIDGKYKRRLYSEPLEHDNIPRLAWDISPVLKTLKVAEIDKPVMPSEPSEVKPVDEWGLISRELRDILCCEELNLSAREGQPIEFFHLKSSIFFKNLLDMHRGVSSDLFQLDGDNHFYQAKPCRIDEWNLTTTRTVLQKHLFLANQLLEIVNKLKHHFVSSTTNSVRILIQRYLIDEQQIFSEYIDSSLGSSVNIQFEHIVGAFPSLNLQSSDSNRFEVLDHIYETVSAHYHVIREMNHVVSRMNDYSPILLNEMSFIGSQSAPQFYSRQMWRRLNVSLIRFIVNKLAEMLTTPDAELMELLTDAGDAKQIKDPSIWQRLNPLTMESSQCIDEELANRVADLIIGYQFFINDKKNKSYKSDGSTFAITDIQDAEELELFAKTPHFEKILDGILSELDVNSTDENLDELSNCIYKLLDQVPTTTLVEKYSHVVLDKSVRFFEFLKTFFTSAYIHLKNRTFFSQNALDTFKCEKLHRQGYDAEFLKTVGYDMKSTMEDSFLTVNAPEPLNVFVSAGVTDIYSQVFTVLNMLHTALDAVIETRNSETLKHEPRLRYAFFHMNTTVFAIRKNMLTLIEAASETLKKTLDFNKSSESRSSHELLNVCYRAHRKFIREVAGALMLNSKRGTTARVIKLMVSSVSLASKACVQGDAVGAEKQYQLFQSHLLIFLDQCRLDHSRYPLYRSLEIGSDEVDGRKSRSSSYSDDISCRSY</sequence>